<dbReference type="InterPro" id="IPR041895">
    <property type="entry name" value="ArdA_dom1"/>
</dbReference>
<dbReference type="InterPro" id="IPR041893">
    <property type="entry name" value="ArdA_dom3"/>
</dbReference>
<evidence type="ECO:0000313" key="1">
    <source>
        <dbReference type="EMBL" id="ANC59765.1"/>
    </source>
</evidence>
<dbReference type="EMBL" id="KU987453">
    <property type="protein sequence ID" value="ANC59765.1"/>
    <property type="molecule type" value="Genomic_DNA"/>
</dbReference>
<organism evidence="1">
    <name type="scientific">Klebsiella pneumoniae</name>
    <dbReference type="NCBI Taxonomy" id="573"/>
    <lineage>
        <taxon>Bacteria</taxon>
        <taxon>Pseudomonadati</taxon>
        <taxon>Pseudomonadota</taxon>
        <taxon>Gammaproteobacteria</taxon>
        <taxon>Enterobacterales</taxon>
        <taxon>Enterobacteriaceae</taxon>
        <taxon>Klebsiella/Raoultella group</taxon>
        <taxon>Klebsiella</taxon>
        <taxon>Klebsiella pneumoniae complex</taxon>
    </lineage>
</organism>
<reference evidence="1" key="1">
    <citation type="submission" date="2016-03" db="EMBL/GenBank/DDBJ databases">
        <title>F5111 plasmid from K. peumoniae isloate 05K0261.</title>
        <authorList>
            <person name="Kang H.-Y."/>
            <person name="Kim S."/>
            <person name="Kim J."/>
        </authorList>
    </citation>
    <scope>NUCLEOTIDE SEQUENCE</scope>
    <source>
        <strain evidence="1">05K0261</strain>
        <plasmid evidence="1">F5111</plasmid>
    </source>
</reference>
<dbReference type="Gene3D" id="3.10.20.480">
    <property type="entry name" value="Antirestriction protein ArdA, domain 1"/>
    <property type="match status" value="1"/>
</dbReference>
<proteinExistence type="predicted"/>
<accession>A0A168QEX0</accession>
<dbReference type="RefSeq" id="WP_059513632.1">
    <property type="nucleotide sequence ID" value="NZ_KU987453.1"/>
</dbReference>
<sequence length="176" mass="20315">MSTTITTPAVYVGTYHKYNCGSIFGKWFDLTEFDGREDFYEACKALHADEWDAEFMFQDWEGIPSQFVSESSIDWDFIAAYKRAEEEGRETAFIAWAEYTGECDYDAFDDAYRGEAESEEDYAREMAEDNGLLNEVPEPLRSYFDFEAWARDLFSSGYVFHDGYVGSFAGEGEILR</sequence>
<name>A0A168QEX0_KLEPN</name>
<keyword evidence="1" id="KW-0614">Plasmid</keyword>
<dbReference type="AlphaFoldDB" id="A0A168QEX0"/>
<geneLocation type="plasmid" evidence="1">
    <name>F5111</name>
</geneLocation>
<dbReference type="InterPro" id="IPR009899">
    <property type="entry name" value="ArdA"/>
</dbReference>
<protein>
    <submittedName>
        <fullName evidence="1">Antirestriction protein</fullName>
    </submittedName>
</protein>
<dbReference type="Gene3D" id="1.10.10.1190">
    <property type="entry name" value="Antirestriction protein ArdA, domain 3"/>
    <property type="match status" value="1"/>
</dbReference>
<dbReference type="Pfam" id="PF07275">
    <property type="entry name" value="ArdA"/>
    <property type="match status" value="1"/>
</dbReference>